<accession>A0ABT1MCB2</accession>
<evidence type="ECO:0000313" key="1">
    <source>
        <dbReference type="EMBL" id="MCP9276813.1"/>
    </source>
</evidence>
<comment type="caution">
    <text evidence="1">The sequence shown here is derived from an EMBL/GenBank/DDBJ whole genome shotgun (WGS) entry which is preliminary data.</text>
</comment>
<dbReference type="Proteomes" id="UP001651690">
    <property type="component" value="Unassembled WGS sequence"/>
</dbReference>
<reference evidence="1 2" key="1">
    <citation type="submission" date="2022-06" db="EMBL/GenBank/DDBJ databases">
        <title>Mycolicibacterium sp. CAU 1645 isolated from seawater.</title>
        <authorList>
            <person name="Kim W."/>
        </authorList>
    </citation>
    <scope>NUCLEOTIDE SEQUENCE [LARGE SCALE GENOMIC DNA]</scope>
    <source>
        <strain evidence="1 2">CAU 1645</strain>
    </source>
</reference>
<dbReference type="EMBL" id="JANDBD010000020">
    <property type="protein sequence ID" value="MCP9276813.1"/>
    <property type="molecule type" value="Genomic_DNA"/>
</dbReference>
<evidence type="ECO:0000313" key="2">
    <source>
        <dbReference type="Proteomes" id="UP001651690"/>
    </source>
</evidence>
<keyword evidence="2" id="KW-1185">Reference proteome</keyword>
<sequence length="312" mass="34735">MYDLLCNAEVFVDDVAVAEKVFVDALGFPEPHAAWGNNEPGSGFTYLFARVHPSLLVSPTRIEAMAVASLDAERDPLTTLPFLPKLLAAQGDRPWKTHANEIATSDIRRLALRLRDTGCSFYEMPGIFTRLWIGWTEDDPGAYEPSVDGGLFFEFIETSALGKGDKLWEPRPDPDLPPGGMIRVLRRSWITEDLWATVQALEQNFGLMPAIGPVLDESLAARQVIYRFRHPRSAELQVLEPIAHGEIRDSLDTWGPGSWAIRIGVNDVEGKADDLTRRGTPFEVRSTGHGPELLRVDTGKWDVPGIFEFARV</sequence>
<protein>
    <recommendedName>
        <fullName evidence="3">VOC domain-containing protein</fullName>
    </recommendedName>
</protein>
<proteinExistence type="predicted"/>
<dbReference type="InterPro" id="IPR029068">
    <property type="entry name" value="Glyas_Bleomycin-R_OHBP_Dase"/>
</dbReference>
<dbReference type="SUPFAM" id="SSF54593">
    <property type="entry name" value="Glyoxalase/Bleomycin resistance protein/Dihydroxybiphenyl dioxygenase"/>
    <property type="match status" value="1"/>
</dbReference>
<gene>
    <name evidence="1" type="ORF">NM203_31995</name>
</gene>
<evidence type="ECO:0008006" key="3">
    <source>
        <dbReference type="Google" id="ProtNLM"/>
    </source>
</evidence>
<dbReference type="RefSeq" id="WP_255065059.1">
    <property type="nucleotide sequence ID" value="NZ_JANDBD010000020.1"/>
</dbReference>
<organism evidence="1 2">
    <name type="scientific">Mycolicibacterium arenosum</name>
    <dbReference type="NCBI Taxonomy" id="2952157"/>
    <lineage>
        <taxon>Bacteria</taxon>
        <taxon>Bacillati</taxon>
        <taxon>Actinomycetota</taxon>
        <taxon>Actinomycetes</taxon>
        <taxon>Mycobacteriales</taxon>
        <taxon>Mycobacteriaceae</taxon>
        <taxon>Mycolicibacterium</taxon>
    </lineage>
</organism>
<name>A0ABT1MCB2_9MYCO</name>